<feature type="compositionally biased region" description="Polar residues" evidence="1">
    <location>
        <begin position="206"/>
        <end position="220"/>
    </location>
</feature>
<dbReference type="EMBL" id="JACGWN010000007">
    <property type="protein sequence ID" value="KAL0445458.1"/>
    <property type="molecule type" value="Genomic_DNA"/>
</dbReference>
<feature type="region of interest" description="Disordered" evidence="1">
    <location>
        <begin position="200"/>
        <end position="220"/>
    </location>
</feature>
<dbReference type="AlphaFoldDB" id="A0AAW2WVK6"/>
<protein>
    <recommendedName>
        <fullName evidence="3">Transposase</fullName>
    </recommendedName>
</protein>
<sequence>MEFSLGLVILGHFTQLRKSYKQIPQSQKNFWFEELKRVYWWDYPDTLMQNIFNNYATSWLSKIFSETKVAGTQPNWLCDDIWRELQAYWDCNEFKAKSAKNKANRVANPTAASTVYRGGSSSVGIHKRKLEAQLGRPPNRMEVFAYCYKKKANDTWSGKWAEEVVISKLIRSCSRSVSLSPHRVSRTARTLGTLDAHSAAQPLNLADQQPSPTNAGLPQS</sequence>
<dbReference type="Pfam" id="PF03004">
    <property type="entry name" value="Transposase_24"/>
    <property type="match status" value="1"/>
</dbReference>
<comment type="caution">
    <text evidence="2">The sequence shown here is derived from an EMBL/GenBank/DDBJ whole genome shotgun (WGS) entry which is preliminary data.</text>
</comment>
<evidence type="ECO:0000313" key="2">
    <source>
        <dbReference type="EMBL" id="KAL0445458.1"/>
    </source>
</evidence>
<organism evidence="2">
    <name type="scientific">Sesamum latifolium</name>
    <dbReference type="NCBI Taxonomy" id="2727402"/>
    <lineage>
        <taxon>Eukaryota</taxon>
        <taxon>Viridiplantae</taxon>
        <taxon>Streptophyta</taxon>
        <taxon>Embryophyta</taxon>
        <taxon>Tracheophyta</taxon>
        <taxon>Spermatophyta</taxon>
        <taxon>Magnoliopsida</taxon>
        <taxon>eudicotyledons</taxon>
        <taxon>Gunneridae</taxon>
        <taxon>Pentapetalae</taxon>
        <taxon>asterids</taxon>
        <taxon>lamiids</taxon>
        <taxon>Lamiales</taxon>
        <taxon>Pedaliaceae</taxon>
        <taxon>Sesamum</taxon>
    </lineage>
</organism>
<reference evidence="2" key="1">
    <citation type="submission" date="2020-06" db="EMBL/GenBank/DDBJ databases">
        <authorList>
            <person name="Li T."/>
            <person name="Hu X."/>
            <person name="Zhang T."/>
            <person name="Song X."/>
            <person name="Zhang H."/>
            <person name="Dai N."/>
            <person name="Sheng W."/>
            <person name="Hou X."/>
            <person name="Wei L."/>
        </authorList>
    </citation>
    <scope>NUCLEOTIDE SEQUENCE</scope>
    <source>
        <strain evidence="2">KEN1</strain>
        <tissue evidence="2">Leaf</tissue>
    </source>
</reference>
<gene>
    <name evidence="2" type="ORF">Slati_2268500</name>
</gene>
<accession>A0AAW2WVK6</accession>
<proteinExistence type="predicted"/>
<evidence type="ECO:0000256" key="1">
    <source>
        <dbReference type="SAM" id="MobiDB-lite"/>
    </source>
</evidence>
<dbReference type="InterPro" id="IPR004252">
    <property type="entry name" value="Probable_transposase_24"/>
</dbReference>
<reference evidence="2" key="2">
    <citation type="journal article" date="2024" name="Plant">
        <title>Genomic evolution and insights into agronomic trait innovations of Sesamum species.</title>
        <authorList>
            <person name="Miao H."/>
            <person name="Wang L."/>
            <person name="Qu L."/>
            <person name="Liu H."/>
            <person name="Sun Y."/>
            <person name="Le M."/>
            <person name="Wang Q."/>
            <person name="Wei S."/>
            <person name="Zheng Y."/>
            <person name="Lin W."/>
            <person name="Duan Y."/>
            <person name="Cao H."/>
            <person name="Xiong S."/>
            <person name="Wang X."/>
            <person name="Wei L."/>
            <person name="Li C."/>
            <person name="Ma Q."/>
            <person name="Ju M."/>
            <person name="Zhao R."/>
            <person name="Li G."/>
            <person name="Mu C."/>
            <person name="Tian Q."/>
            <person name="Mei H."/>
            <person name="Zhang T."/>
            <person name="Gao T."/>
            <person name="Zhang H."/>
        </authorList>
    </citation>
    <scope>NUCLEOTIDE SEQUENCE</scope>
    <source>
        <strain evidence="2">KEN1</strain>
    </source>
</reference>
<name>A0AAW2WVK6_9LAMI</name>
<evidence type="ECO:0008006" key="3">
    <source>
        <dbReference type="Google" id="ProtNLM"/>
    </source>
</evidence>